<dbReference type="CDD" id="cd12108">
    <property type="entry name" value="Hr-like"/>
    <property type="match status" value="1"/>
</dbReference>
<name>A0AAN7C0E3_9PEZI</name>
<accession>A0AAN7C0E3</accession>
<dbReference type="InterPro" id="IPR053206">
    <property type="entry name" value="Dimeric_xanthone_biosynth"/>
</dbReference>
<dbReference type="EMBL" id="MU860927">
    <property type="protein sequence ID" value="KAK4232751.1"/>
    <property type="molecule type" value="Genomic_DNA"/>
</dbReference>
<dbReference type="Pfam" id="PF01814">
    <property type="entry name" value="Hemerythrin"/>
    <property type="match status" value="1"/>
</dbReference>
<organism evidence="2 3">
    <name type="scientific">Achaetomium macrosporum</name>
    <dbReference type="NCBI Taxonomy" id="79813"/>
    <lineage>
        <taxon>Eukaryota</taxon>
        <taxon>Fungi</taxon>
        <taxon>Dikarya</taxon>
        <taxon>Ascomycota</taxon>
        <taxon>Pezizomycotina</taxon>
        <taxon>Sordariomycetes</taxon>
        <taxon>Sordariomycetidae</taxon>
        <taxon>Sordariales</taxon>
        <taxon>Chaetomiaceae</taxon>
        <taxon>Achaetomium</taxon>
    </lineage>
</organism>
<reference evidence="2" key="1">
    <citation type="journal article" date="2023" name="Mol. Phylogenet. Evol.">
        <title>Genome-scale phylogeny and comparative genomics of the fungal order Sordariales.</title>
        <authorList>
            <person name="Hensen N."/>
            <person name="Bonometti L."/>
            <person name="Westerberg I."/>
            <person name="Brannstrom I.O."/>
            <person name="Guillou S."/>
            <person name="Cros-Aarteil S."/>
            <person name="Calhoun S."/>
            <person name="Haridas S."/>
            <person name="Kuo A."/>
            <person name="Mondo S."/>
            <person name="Pangilinan J."/>
            <person name="Riley R."/>
            <person name="LaButti K."/>
            <person name="Andreopoulos B."/>
            <person name="Lipzen A."/>
            <person name="Chen C."/>
            <person name="Yan M."/>
            <person name="Daum C."/>
            <person name="Ng V."/>
            <person name="Clum A."/>
            <person name="Steindorff A."/>
            <person name="Ohm R.A."/>
            <person name="Martin F."/>
            <person name="Silar P."/>
            <person name="Natvig D.O."/>
            <person name="Lalanne C."/>
            <person name="Gautier V."/>
            <person name="Ament-Velasquez S.L."/>
            <person name="Kruys A."/>
            <person name="Hutchinson M.I."/>
            <person name="Powell A.J."/>
            <person name="Barry K."/>
            <person name="Miller A.N."/>
            <person name="Grigoriev I.V."/>
            <person name="Debuchy R."/>
            <person name="Gladieux P."/>
            <person name="Hiltunen Thoren M."/>
            <person name="Johannesson H."/>
        </authorList>
    </citation>
    <scope>NUCLEOTIDE SEQUENCE</scope>
    <source>
        <strain evidence="2">CBS 532.94</strain>
    </source>
</reference>
<comment type="caution">
    <text evidence="2">The sequence shown here is derived from an EMBL/GenBank/DDBJ whole genome shotgun (WGS) entry which is preliminary data.</text>
</comment>
<sequence>MSSSEPPMYTDTPLALIPTPKFETGKDDPFTIEASHMALSHNAFIRGFNTIYQQAPRVHKPADKIDFVSYCLAWVDCVATHHHYEETELFPNIDKAAGQKGLMDGAVHEHEAFTGGLEKFKKYLVSKDADFVAAELIAIMDEFKEPLHSHLKSEPPAILALAKYDTKDTPIDILGIANAAGKKQVNLSFMLNTLPVFFLNMETVEFEGGMWHEVFPPLKGAARTVMNKVVPMWHSGRWRFVSCSADGRRKRLAV</sequence>
<dbReference type="InterPro" id="IPR012312">
    <property type="entry name" value="Hemerythrin-like"/>
</dbReference>
<evidence type="ECO:0000313" key="2">
    <source>
        <dbReference type="EMBL" id="KAK4232751.1"/>
    </source>
</evidence>
<dbReference type="PANTHER" id="PTHR38048:SF2">
    <property type="entry name" value="HEMERYTHRIN-LIKE DOMAIN-CONTAINING PROTEIN"/>
    <property type="match status" value="1"/>
</dbReference>
<evidence type="ECO:0000259" key="1">
    <source>
        <dbReference type="Pfam" id="PF01814"/>
    </source>
</evidence>
<feature type="domain" description="Hemerythrin-like" evidence="1">
    <location>
        <begin position="37"/>
        <end position="154"/>
    </location>
</feature>
<gene>
    <name evidence="2" type="ORF">C8A03DRAFT_20020</name>
</gene>
<dbReference type="Proteomes" id="UP001303760">
    <property type="component" value="Unassembled WGS sequence"/>
</dbReference>
<dbReference type="PANTHER" id="PTHR38048">
    <property type="entry name" value="EXPRESSED PROTEIN"/>
    <property type="match status" value="1"/>
</dbReference>
<dbReference type="Gene3D" id="1.20.120.520">
    <property type="entry name" value="nmb1532 protein domain like"/>
    <property type="match status" value="1"/>
</dbReference>
<keyword evidence="3" id="KW-1185">Reference proteome</keyword>
<dbReference type="AlphaFoldDB" id="A0AAN7C0E3"/>
<proteinExistence type="predicted"/>
<reference evidence="2" key="2">
    <citation type="submission" date="2023-05" db="EMBL/GenBank/DDBJ databases">
        <authorList>
            <consortium name="Lawrence Berkeley National Laboratory"/>
            <person name="Steindorff A."/>
            <person name="Hensen N."/>
            <person name="Bonometti L."/>
            <person name="Westerberg I."/>
            <person name="Brannstrom I.O."/>
            <person name="Guillou S."/>
            <person name="Cros-Aarteil S."/>
            <person name="Calhoun S."/>
            <person name="Haridas S."/>
            <person name="Kuo A."/>
            <person name="Mondo S."/>
            <person name="Pangilinan J."/>
            <person name="Riley R."/>
            <person name="Labutti K."/>
            <person name="Andreopoulos B."/>
            <person name="Lipzen A."/>
            <person name="Chen C."/>
            <person name="Yanf M."/>
            <person name="Daum C."/>
            <person name="Ng V."/>
            <person name="Clum A."/>
            <person name="Ohm R."/>
            <person name="Martin F."/>
            <person name="Silar P."/>
            <person name="Natvig D."/>
            <person name="Lalanne C."/>
            <person name="Gautier V."/>
            <person name="Ament-Velasquez S.L."/>
            <person name="Kruys A."/>
            <person name="Hutchinson M.I."/>
            <person name="Powell A.J."/>
            <person name="Barry K."/>
            <person name="Miller A.N."/>
            <person name="Grigoriev I.V."/>
            <person name="Debuchy R."/>
            <person name="Gladieux P."/>
            <person name="Thoren M.H."/>
            <person name="Johannesson H."/>
        </authorList>
    </citation>
    <scope>NUCLEOTIDE SEQUENCE</scope>
    <source>
        <strain evidence="2">CBS 532.94</strain>
    </source>
</reference>
<evidence type="ECO:0000313" key="3">
    <source>
        <dbReference type="Proteomes" id="UP001303760"/>
    </source>
</evidence>
<protein>
    <submittedName>
        <fullName evidence="2">Iron-sulfur cluster repair protein DnrN</fullName>
    </submittedName>
</protein>